<dbReference type="GO" id="GO:0000160">
    <property type="term" value="P:phosphorelay signal transduction system"/>
    <property type="evidence" value="ECO:0007669"/>
    <property type="project" value="InterPro"/>
</dbReference>
<dbReference type="EMBL" id="PVNG01000002">
    <property type="protein sequence ID" value="PRX69608.1"/>
    <property type="molecule type" value="Genomic_DNA"/>
</dbReference>
<dbReference type="SUPFAM" id="SSF48452">
    <property type="entry name" value="TPR-like"/>
    <property type="match status" value="2"/>
</dbReference>
<feature type="compositionally biased region" description="Low complexity" evidence="6">
    <location>
        <begin position="258"/>
        <end position="296"/>
    </location>
</feature>
<dbReference type="SUPFAM" id="SSF52540">
    <property type="entry name" value="P-loop containing nucleoside triphosphate hydrolases"/>
    <property type="match status" value="1"/>
</dbReference>
<evidence type="ECO:0000259" key="7">
    <source>
        <dbReference type="PROSITE" id="PS51755"/>
    </source>
</evidence>
<evidence type="ECO:0000256" key="6">
    <source>
        <dbReference type="SAM" id="MobiDB-lite"/>
    </source>
</evidence>
<dbReference type="RefSeq" id="WP_106235947.1">
    <property type="nucleotide sequence ID" value="NZ_PVNG01000002.1"/>
</dbReference>
<feature type="domain" description="OmpR/PhoB-type" evidence="7">
    <location>
        <begin position="1"/>
        <end position="90"/>
    </location>
</feature>
<dbReference type="InterPro" id="IPR002182">
    <property type="entry name" value="NB-ARC"/>
</dbReference>
<evidence type="ECO:0000256" key="5">
    <source>
        <dbReference type="PROSITE-ProRule" id="PRU01091"/>
    </source>
</evidence>
<dbReference type="GO" id="GO:0043531">
    <property type="term" value="F:ADP binding"/>
    <property type="evidence" value="ECO:0007669"/>
    <property type="project" value="InterPro"/>
</dbReference>
<dbReference type="InterPro" id="IPR051677">
    <property type="entry name" value="AfsR-DnrI-RedD_regulator"/>
</dbReference>
<organism evidence="8 9">
    <name type="scientific">Nonomuraea fuscirosea</name>
    <dbReference type="NCBI Taxonomy" id="1291556"/>
    <lineage>
        <taxon>Bacteria</taxon>
        <taxon>Bacillati</taxon>
        <taxon>Actinomycetota</taxon>
        <taxon>Actinomycetes</taxon>
        <taxon>Streptosporangiales</taxon>
        <taxon>Streptosporangiaceae</taxon>
        <taxon>Nonomuraea</taxon>
    </lineage>
</organism>
<evidence type="ECO:0000256" key="2">
    <source>
        <dbReference type="ARBA" id="ARBA00023015"/>
    </source>
</evidence>
<accession>A0A2T0N9Z8</accession>
<dbReference type="SMART" id="SM00862">
    <property type="entry name" value="Trans_reg_C"/>
    <property type="match status" value="1"/>
</dbReference>
<proteinExistence type="inferred from homology"/>
<comment type="similarity">
    <text evidence="1">Belongs to the AfsR/DnrI/RedD regulatory family.</text>
</comment>
<keyword evidence="3 5" id="KW-0238">DNA-binding</keyword>
<dbReference type="InterPro" id="IPR005158">
    <property type="entry name" value="BTAD"/>
</dbReference>
<dbReference type="InterPro" id="IPR027417">
    <property type="entry name" value="P-loop_NTPase"/>
</dbReference>
<evidence type="ECO:0000313" key="8">
    <source>
        <dbReference type="EMBL" id="PRX69608.1"/>
    </source>
</evidence>
<feature type="region of interest" description="Disordered" evidence="6">
    <location>
        <begin position="247"/>
        <end position="344"/>
    </location>
</feature>
<dbReference type="GO" id="GO:0006355">
    <property type="term" value="P:regulation of DNA-templated transcription"/>
    <property type="evidence" value="ECO:0007669"/>
    <property type="project" value="InterPro"/>
</dbReference>
<dbReference type="SUPFAM" id="SSF46894">
    <property type="entry name" value="C-terminal effector domain of the bipartite response regulators"/>
    <property type="match status" value="1"/>
</dbReference>
<dbReference type="Proteomes" id="UP000238312">
    <property type="component" value="Unassembled WGS sequence"/>
</dbReference>
<dbReference type="Gene3D" id="3.40.50.300">
    <property type="entry name" value="P-loop containing nucleotide triphosphate hydrolases"/>
    <property type="match status" value="1"/>
</dbReference>
<dbReference type="Gene3D" id="1.25.40.10">
    <property type="entry name" value="Tetratricopeptide repeat domain"/>
    <property type="match status" value="3"/>
</dbReference>
<dbReference type="PANTHER" id="PTHR35807">
    <property type="entry name" value="TRANSCRIPTIONAL REGULATOR REDD-RELATED"/>
    <property type="match status" value="1"/>
</dbReference>
<dbReference type="InterPro" id="IPR019734">
    <property type="entry name" value="TPR_rpt"/>
</dbReference>
<dbReference type="OrthoDB" id="5521887at2"/>
<dbReference type="AlphaFoldDB" id="A0A2T0N9Z8"/>
<dbReference type="CDD" id="cd15831">
    <property type="entry name" value="BTAD"/>
    <property type="match status" value="1"/>
</dbReference>
<sequence>MQFAVLGPLAVRRAGADLDLGTPKARTLLAVLLCYPGRPVSAPFLAEALWGDEPPKSAVKNVQTYVHRLRRRLGDPERIASRGRAYLLRVDRAELDAARFRDLAAAGRTAETAGDLPGAGRLLSEALGLWRGPAFSGMSGVPVLTAEAARLTEVRLGALELRIDVDLRLGRHAALLGELTALTGEHPLRERLWAQLMLALYRSGRRADALEAYRRARHTLVEQAGLDPGAELRHLHQAILAQEDTLNPASPQHGTALAGPSGEAASSRSGAALAGPSGEAASSRSGAAPSGPSGAVPSPPEEADSTPLSPQDGEEPSSPDETAAPPPERRPPVPRMLPPALGDFTGQDMELAEITAWLSKERSPDEATPVVAVSGRGGVGKSTLAITAAHRLRPDYADGQLYAVLGGARPHDPYAVLGRFLRALGVPAAALPDDADERCGLYRSLLADRRMLVVLDDAWDEGQIASLLPGSGGCGVIVTGRARLGGLAGARLVELGELADSDGERLLHRIAGAKLGQADPQDVRSLVRACAGLPLALRIAGSLLVSRPHWRVADLVAQLGDARHRLDGLRYRDLAVRASFELSYRRLSPAARRLFRLLGLLEAPDFPAWTAAAVLDAETARAQGLLDELVDVNLLDVVTTFEARARYRFHDLIRAYARERAEAEETPEQREEALIRAFGALLALTGFVFRAQTGYDELTRGDAPRWRPGEVTGAFPPAADPLSLLAAEGPALLAAIGQAADLGLDEICWELALGTETLFQARRSLDRWENAYGPALALTETAGNKRGQAALLASLAGVHFMRRRFDLAEDCCTRAVRLFQEIGDRMGEAQALQYLPYVLVAAGRLSEAIALGLEIRGLLTELGQTSSALDVYAQVGRALLEDGRTGEAAGVLTEVVAEAEASGNRVLIVRDSYWLALARLDLGRTAEAEAAIATLSARAEVLGATGSLYAAHARGRLLLARGDHSEAGWQLSAGLEAARGHDDVLMQVRILLALSDLHAGQVEGIRHAEQALGLARDMNDAVNTARALDRLARLRAAAGDHDAAARAGREAAAIRARIG</sequence>
<dbReference type="Pfam" id="PF00486">
    <property type="entry name" value="Trans_reg_C"/>
    <property type="match status" value="1"/>
</dbReference>
<dbReference type="PANTHER" id="PTHR35807:SF1">
    <property type="entry name" value="TRANSCRIPTIONAL REGULATOR REDD"/>
    <property type="match status" value="1"/>
</dbReference>
<name>A0A2T0N9Z8_9ACTN</name>
<dbReference type="InterPro" id="IPR036388">
    <property type="entry name" value="WH-like_DNA-bd_sf"/>
</dbReference>
<evidence type="ECO:0000256" key="4">
    <source>
        <dbReference type="ARBA" id="ARBA00023163"/>
    </source>
</evidence>
<dbReference type="Pfam" id="PF00931">
    <property type="entry name" value="NB-ARC"/>
    <property type="match status" value="1"/>
</dbReference>
<protein>
    <submittedName>
        <fullName evidence="8">DNA-binding SARP family transcriptional activator</fullName>
    </submittedName>
</protein>
<feature type="DNA-binding region" description="OmpR/PhoB-type" evidence="5">
    <location>
        <begin position="1"/>
        <end position="90"/>
    </location>
</feature>
<keyword evidence="2" id="KW-0805">Transcription regulation</keyword>
<reference evidence="8 9" key="1">
    <citation type="submission" date="2018-03" db="EMBL/GenBank/DDBJ databases">
        <title>Genomic Encyclopedia of Type Strains, Phase III (KMG-III): the genomes of soil and plant-associated and newly described type strains.</title>
        <authorList>
            <person name="Whitman W."/>
        </authorList>
    </citation>
    <scope>NUCLEOTIDE SEQUENCE [LARGE SCALE GENOMIC DNA]</scope>
    <source>
        <strain evidence="8 9">CGMCC 4.7104</strain>
    </source>
</reference>
<dbReference type="InterPro" id="IPR016032">
    <property type="entry name" value="Sig_transdc_resp-reg_C-effctor"/>
</dbReference>
<keyword evidence="4" id="KW-0804">Transcription</keyword>
<evidence type="ECO:0000256" key="3">
    <source>
        <dbReference type="ARBA" id="ARBA00023125"/>
    </source>
</evidence>
<evidence type="ECO:0000313" key="9">
    <source>
        <dbReference type="Proteomes" id="UP000238312"/>
    </source>
</evidence>
<dbReference type="GO" id="GO:0003677">
    <property type="term" value="F:DNA binding"/>
    <property type="evidence" value="ECO:0007669"/>
    <property type="project" value="UniProtKB-UniRule"/>
</dbReference>
<dbReference type="SMART" id="SM00028">
    <property type="entry name" value="TPR"/>
    <property type="match status" value="3"/>
</dbReference>
<dbReference type="PRINTS" id="PR00364">
    <property type="entry name" value="DISEASERSIST"/>
</dbReference>
<keyword evidence="9" id="KW-1185">Reference proteome</keyword>
<evidence type="ECO:0000256" key="1">
    <source>
        <dbReference type="ARBA" id="ARBA00005820"/>
    </source>
</evidence>
<dbReference type="FunFam" id="1.25.40.10:FF:000222">
    <property type="entry name" value="SARP family transcriptional regulator"/>
    <property type="match status" value="1"/>
</dbReference>
<comment type="caution">
    <text evidence="8">The sequence shown here is derived from an EMBL/GenBank/DDBJ whole genome shotgun (WGS) entry which is preliminary data.</text>
</comment>
<gene>
    <name evidence="8" type="ORF">B0I32_102666</name>
</gene>
<dbReference type="SMART" id="SM01043">
    <property type="entry name" value="BTAD"/>
    <property type="match status" value="1"/>
</dbReference>
<dbReference type="CDD" id="cd00383">
    <property type="entry name" value="trans_reg_C"/>
    <property type="match status" value="1"/>
</dbReference>
<dbReference type="Pfam" id="PF03704">
    <property type="entry name" value="BTAD"/>
    <property type="match status" value="1"/>
</dbReference>
<dbReference type="InterPro" id="IPR001867">
    <property type="entry name" value="OmpR/PhoB-type_DNA-bd"/>
</dbReference>
<dbReference type="Gene3D" id="1.10.10.10">
    <property type="entry name" value="Winged helix-like DNA-binding domain superfamily/Winged helix DNA-binding domain"/>
    <property type="match status" value="2"/>
</dbReference>
<dbReference type="InterPro" id="IPR011990">
    <property type="entry name" value="TPR-like_helical_dom_sf"/>
</dbReference>
<dbReference type="PROSITE" id="PS51755">
    <property type="entry name" value="OMPR_PHOB"/>
    <property type="match status" value="1"/>
</dbReference>